<gene>
    <name evidence="4" type="ORF">HNR73_005865</name>
</gene>
<sequence length="268" mass="28065">MNWLITGCSTGLGRALAERVLDRGDRVVVTARDLSAIADLAARDNALALRLDVTDPAQIAAAVAAAGPIDVLVNNAAYGYLAGIEEGEDAEIRAVFETNVFGLTALTRAVLPGMRERGSGHVVNMSSIGGLVVFPAIGYYCATKWAIEAISEALAIEAAPLGIKVTIVEPAGFRTNWAAGSLHVSPVSIPDYEVVAGQRDFIPTITGHQPGDPHRAADAVIDAVYAPEPPLRLLLGAQAVDILEQRVKDYTDLVESGRASAGAADFPE</sequence>
<name>A0A841FPE7_9ACTN</name>
<dbReference type="GO" id="GO:0016491">
    <property type="term" value="F:oxidoreductase activity"/>
    <property type="evidence" value="ECO:0007669"/>
    <property type="project" value="UniProtKB-KW"/>
</dbReference>
<evidence type="ECO:0000256" key="1">
    <source>
        <dbReference type="ARBA" id="ARBA00006484"/>
    </source>
</evidence>
<dbReference type="SUPFAM" id="SSF51735">
    <property type="entry name" value="NAD(P)-binding Rossmann-fold domains"/>
    <property type="match status" value="1"/>
</dbReference>
<evidence type="ECO:0000256" key="2">
    <source>
        <dbReference type="ARBA" id="ARBA00023002"/>
    </source>
</evidence>
<dbReference type="InterPro" id="IPR002347">
    <property type="entry name" value="SDR_fam"/>
</dbReference>
<evidence type="ECO:0000313" key="4">
    <source>
        <dbReference type="EMBL" id="MBB6037985.1"/>
    </source>
</evidence>
<proteinExistence type="inferred from homology"/>
<dbReference type="InterPro" id="IPR020904">
    <property type="entry name" value="Sc_DH/Rdtase_CS"/>
</dbReference>
<dbReference type="PRINTS" id="PR00081">
    <property type="entry name" value="GDHRDH"/>
</dbReference>
<evidence type="ECO:0000256" key="3">
    <source>
        <dbReference type="RuleBase" id="RU000363"/>
    </source>
</evidence>
<keyword evidence="5" id="KW-1185">Reference proteome</keyword>
<dbReference type="PRINTS" id="PR00080">
    <property type="entry name" value="SDRFAMILY"/>
</dbReference>
<dbReference type="EMBL" id="JACHGT010000014">
    <property type="protein sequence ID" value="MBB6037985.1"/>
    <property type="molecule type" value="Genomic_DNA"/>
</dbReference>
<dbReference type="InterPro" id="IPR051911">
    <property type="entry name" value="SDR_oxidoreductase"/>
</dbReference>
<accession>A0A841FPE7</accession>
<dbReference type="Proteomes" id="UP000548476">
    <property type="component" value="Unassembled WGS sequence"/>
</dbReference>
<dbReference type="PANTHER" id="PTHR43976:SF16">
    <property type="entry name" value="SHORT-CHAIN DEHYDROGENASE_REDUCTASE FAMILY PROTEIN"/>
    <property type="match status" value="1"/>
</dbReference>
<dbReference type="RefSeq" id="WP_239122252.1">
    <property type="nucleotide sequence ID" value="NZ_BONT01000066.1"/>
</dbReference>
<organism evidence="4 5">
    <name type="scientific">Phytomonospora endophytica</name>
    <dbReference type="NCBI Taxonomy" id="714109"/>
    <lineage>
        <taxon>Bacteria</taxon>
        <taxon>Bacillati</taxon>
        <taxon>Actinomycetota</taxon>
        <taxon>Actinomycetes</taxon>
        <taxon>Micromonosporales</taxon>
        <taxon>Micromonosporaceae</taxon>
        <taxon>Phytomonospora</taxon>
    </lineage>
</organism>
<reference evidence="4 5" key="1">
    <citation type="submission" date="2020-08" db="EMBL/GenBank/DDBJ databases">
        <title>Genomic Encyclopedia of Type Strains, Phase IV (KMG-IV): sequencing the most valuable type-strain genomes for metagenomic binning, comparative biology and taxonomic classification.</title>
        <authorList>
            <person name="Goeker M."/>
        </authorList>
    </citation>
    <scope>NUCLEOTIDE SEQUENCE [LARGE SCALE GENOMIC DNA]</scope>
    <source>
        <strain evidence="4 5">YIM 65646</strain>
    </source>
</reference>
<dbReference type="InterPro" id="IPR036291">
    <property type="entry name" value="NAD(P)-bd_dom_sf"/>
</dbReference>
<comment type="similarity">
    <text evidence="1 3">Belongs to the short-chain dehydrogenases/reductases (SDR) family.</text>
</comment>
<dbReference type="CDD" id="cd05374">
    <property type="entry name" value="17beta-HSD-like_SDR_c"/>
    <property type="match status" value="1"/>
</dbReference>
<comment type="caution">
    <text evidence="4">The sequence shown here is derived from an EMBL/GenBank/DDBJ whole genome shotgun (WGS) entry which is preliminary data.</text>
</comment>
<protein>
    <submittedName>
        <fullName evidence="4">NAD(P)-dependent dehydrogenase (Short-subunit alcohol dehydrogenase family)</fullName>
    </submittedName>
</protein>
<dbReference type="PROSITE" id="PS00061">
    <property type="entry name" value="ADH_SHORT"/>
    <property type="match status" value="1"/>
</dbReference>
<dbReference type="Gene3D" id="3.40.50.720">
    <property type="entry name" value="NAD(P)-binding Rossmann-like Domain"/>
    <property type="match status" value="1"/>
</dbReference>
<dbReference type="Pfam" id="PF00106">
    <property type="entry name" value="adh_short"/>
    <property type="match status" value="1"/>
</dbReference>
<evidence type="ECO:0000313" key="5">
    <source>
        <dbReference type="Proteomes" id="UP000548476"/>
    </source>
</evidence>
<dbReference type="NCBIfam" id="NF004824">
    <property type="entry name" value="PRK06180.1"/>
    <property type="match status" value="1"/>
</dbReference>
<dbReference type="AlphaFoldDB" id="A0A841FPE7"/>
<dbReference type="PANTHER" id="PTHR43976">
    <property type="entry name" value="SHORT CHAIN DEHYDROGENASE"/>
    <property type="match status" value="1"/>
</dbReference>
<keyword evidence="2" id="KW-0560">Oxidoreductase</keyword>